<dbReference type="AlphaFoldDB" id="A0A2A7SP70"/>
<evidence type="ECO:0000313" key="7">
    <source>
        <dbReference type="Proteomes" id="UP000220669"/>
    </source>
</evidence>
<feature type="domain" description="HTH arsR-type" evidence="4">
    <location>
        <begin position="6"/>
        <end position="98"/>
    </location>
</feature>
<accession>A0A2A7SP70</accession>
<protein>
    <submittedName>
        <fullName evidence="6">ArsR family transcriptional regulator</fullName>
    </submittedName>
</protein>
<evidence type="ECO:0000256" key="2">
    <source>
        <dbReference type="ARBA" id="ARBA00023125"/>
    </source>
</evidence>
<dbReference type="KEGG" id="edu:LIU_11485"/>
<dbReference type="NCBIfam" id="NF033788">
    <property type="entry name" value="HTH_metalloreg"/>
    <property type="match status" value="1"/>
</dbReference>
<organism evidence="6 8">
    <name type="scientific">Enterococcus durans</name>
    <dbReference type="NCBI Taxonomy" id="53345"/>
    <lineage>
        <taxon>Bacteria</taxon>
        <taxon>Bacillati</taxon>
        <taxon>Bacillota</taxon>
        <taxon>Bacilli</taxon>
        <taxon>Lactobacillales</taxon>
        <taxon>Enterococcaceae</taxon>
        <taxon>Enterococcus</taxon>
    </lineage>
</organism>
<dbReference type="PRINTS" id="PR00778">
    <property type="entry name" value="HTHARSR"/>
</dbReference>
<reference evidence="6 8" key="2">
    <citation type="submission" date="2018-06" db="EMBL/GenBank/DDBJ databases">
        <authorList>
            <consortium name="Pathogen Informatics"/>
            <person name="Doyle S."/>
        </authorList>
    </citation>
    <scope>NUCLEOTIDE SEQUENCE [LARGE SCALE GENOMIC DNA]</scope>
    <source>
        <strain evidence="6 8">NCTC8129</strain>
    </source>
</reference>
<dbReference type="CDD" id="cd00090">
    <property type="entry name" value="HTH_ARSR"/>
    <property type="match status" value="1"/>
</dbReference>
<keyword evidence="3" id="KW-0804">Transcription</keyword>
<dbReference type="InterPro" id="IPR051081">
    <property type="entry name" value="HTH_MetalResp_TranReg"/>
</dbReference>
<evidence type="ECO:0000256" key="1">
    <source>
        <dbReference type="ARBA" id="ARBA00023015"/>
    </source>
</evidence>
<dbReference type="PANTHER" id="PTHR33154">
    <property type="entry name" value="TRANSCRIPTIONAL REGULATOR, ARSR FAMILY"/>
    <property type="match status" value="1"/>
</dbReference>
<dbReference type="PROSITE" id="PS50987">
    <property type="entry name" value="HTH_ARSR_2"/>
    <property type="match status" value="1"/>
</dbReference>
<dbReference type="InterPro" id="IPR036390">
    <property type="entry name" value="WH_DNA-bd_sf"/>
</dbReference>
<evidence type="ECO:0000313" key="5">
    <source>
        <dbReference type="EMBL" id="PEH45447.1"/>
    </source>
</evidence>
<evidence type="ECO:0000313" key="6">
    <source>
        <dbReference type="EMBL" id="STP28169.1"/>
    </source>
</evidence>
<dbReference type="EMBL" id="PDEB01000004">
    <property type="protein sequence ID" value="PEH45447.1"/>
    <property type="molecule type" value="Genomic_DNA"/>
</dbReference>
<dbReference type="InterPro" id="IPR036388">
    <property type="entry name" value="WH-like_DNA-bd_sf"/>
</dbReference>
<dbReference type="GO" id="GO:0003677">
    <property type="term" value="F:DNA binding"/>
    <property type="evidence" value="ECO:0007669"/>
    <property type="project" value="UniProtKB-KW"/>
</dbReference>
<dbReference type="InterPro" id="IPR001845">
    <property type="entry name" value="HTH_ArsR_DNA-bd_dom"/>
</dbReference>
<dbReference type="Gene3D" id="1.10.10.10">
    <property type="entry name" value="Winged helix-like DNA-binding domain superfamily/Winged helix DNA-binding domain"/>
    <property type="match status" value="1"/>
</dbReference>
<evidence type="ECO:0000259" key="4">
    <source>
        <dbReference type="PROSITE" id="PS50987"/>
    </source>
</evidence>
<reference evidence="5 7" key="1">
    <citation type="submission" date="2017-09" db="EMBL/GenBank/DDBJ databases">
        <title>FDA dAtabase for Regulatory Grade micrObial Sequences (FDA-ARGOS): Supporting development and validation of Infectious Disease Dx tests.</title>
        <authorList>
            <person name="Minogue T."/>
            <person name="Wolcott M."/>
            <person name="Wasieloski L."/>
            <person name="Aguilar W."/>
            <person name="Moore D."/>
            <person name="Tallon L.J."/>
            <person name="Sadzewicz L."/>
            <person name="Ott S."/>
            <person name="Zhao X."/>
            <person name="Nagaraj S."/>
            <person name="Vavikolanu K."/>
            <person name="Aluvathingal J."/>
            <person name="Nadendla S."/>
            <person name="Sichtig H."/>
        </authorList>
    </citation>
    <scope>NUCLEOTIDE SEQUENCE [LARGE SCALE GENOMIC DNA]</scope>
    <source>
        <strain evidence="5 7">FDAARGOS_396</strain>
    </source>
</reference>
<dbReference type="EMBL" id="UGIF01000002">
    <property type="protein sequence ID" value="STP28169.1"/>
    <property type="molecule type" value="Genomic_DNA"/>
</dbReference>
<keyword evidence="1" id="KW-0805">Transcription regulation</keyword>
<gene>
    <name evidence="6" type="primary">czrA_1</name>
    <name evidence="5" type="ORF">CRM96_10715</name>
    <name evidence="6" type="ORF">NCTC8129_00285</name>
</gene>
<dbReference type="PANTHER" id="PTHR33154:SF25">
    <property type="entry name" value="LMO0101 PROTEIN"/>
    <property type="match status" value="1"/>
</dbReference>
<dbReference type="GO" id="GO:0003700">
    <property type="term" value="F:DNA-binding transcription factor activity"/>
    <property type="evidence" value="ECO:0007669"/>
    <property type="project" value="InterPro"/>
</dbReference>
<dbReference type="GeneID" id="56742051"/>
<evidence type="ECO:0000313" key="8">
    <source>
        <dbReference type="Proteomes" id="UP000254070"/>
    </source>
</evidence>
<dbReference type="Proteomes" id="UP000254070">
    <property type="component" value="Unassembled WGS sequence"/>
</dbReference>
<sequence>MIIELNQQQADEMRVKLFKALSDPTRIEIIRYLKKVDREITCGEIGKVVKMSKSAGSYHFKLLREAGLISSRKEAREKYVSLNYDTFERYVNHFLDSL</sequence>
<dbReference type="SMART" id="SM00418">
    <property type="entry name" value="HTH_ARSR"/>
    <property type="match status" value="1"/>
</dbReference>
<evidence type="ECO:0000256" key="3">
    <source>
        <dbReference type="ARBA" id="ARBA00023163"/>
    </source>
</evidence>
<dbReference type="SUPFAM" id="SSF46785">
    <property type="entry name" value="Winged helix' DNA-binding domain"/>
    <property type="match status" value="1"/>
</dbReference>
<proteinExistence type="predicted"/>
<dbReference type="RefSeq" id="WP_005878309.1">
    <property type="nucleotide sequence ID" value="NZ_CABGIQ010000005.1"/>
</dbReference>
<name>A0A2A7SP70_9ENTE</name>
<dbReference type="Pfam" id="PF12840">
    <property type="entry name" value="HTH_20"/>
    <property type="match status" value="1"/>
</dbReference>
<keyword evidence="2" id="KW-0238">DNA-binding</keyword>
<dbReference type="InterPro" id="IPR011991">
    <property type="entry name" value="ArsR-like_HTH"/>
</dbReference>
<dbReference type="Proteomes" id="UP000220669">
    <property type="component" value="Unassembled WGS sequence"/>
</dbReference>
<dbReference type="OrthoDB" id="9798835at2"/>